<name>Q9AKZ0_LEGPN</name>
<dbReference type="EMBL" id="AJ277755">
    <property type="protein sequence ID" value="CAC33455.1"/>
    <property type="molecule type" value="Genomic_DNA"/>
</dbReference>
<evidence type="ECO:0000256" key="1">
    <source>
        <dbReference type="SAM" id="MobiDB-lite"/>
    </source>
</evidence>
<dbReference type="NCBIfam" id="NF007351">
    <property type="entry name" value="PRK09846.1"/>
    <property type="match status" value="1"/>
</dbReference>
<dbReference type="GO" id="GO:0006259">
    <property type="term" value="P:DNA metabolic process"/>
    <property type="evidence" value="ECO:0007669"/>
    <property type="project" value="InterPro"/>
</dbReference>
<dbReference type="InterPro" id="IPR004590">
    <property type="entry name" value="ssDNA_annealing_RecT"/>
</dbReference>
<dbReference type="RefSeq" id="WP_080447736.1">
    <property type="nucleotide sequence ID" value="NZ_FJCX01000001.1"/>
</dbReference>
<evidence type="ECO:0000313" key="2">
    <source>
        <dbReference type="EMBL" id="CAC33455.1"/>
    </source>
</evidence>
<sequence>MATQKVDKRSMMVANQKTVMGLLEQMKGEIARCLPKHLTPERMARIAMTELRKTPKLQECDPLSFIASIMQAAQLGLEPGILGSCYLIPFWNSKLGKFECTFMPGYRGFLDLARRSGQIVSLVARSVYENDEFSYEFGLKENIIHKPAMDNKGQLIAVYAVAILKDGGHQFDVMSKEEVDTVRETSKSKDNGPWVTHYEEMAKKTVLRRLFKWLPCSVEMQKAVSLDEMQEAGMQNIKVAASEEFDIDFVIDADTGEVTEIPGNKSREDLKALIEKNKAESKNSQEKETNQDKA</sequence>
<dbReference type="AlphaFoldDB" id="Q9AKZ0"/>
<dbReference type="NCBIfam" id="TIGR00616">
    <property type="entry name" value="rect"/>
    <property type="match status" value="1"/>
</dbReference>
<dbReference type="Pfam" id="PF03837">
    <property type="entry name" value="RecT"/>
    <property type="match status" value="1"/>
</dbReference>
<reference evidence="2" key="1">
    <citation type="journal article" date="2001" name="Mol. Microbiol.">
        <title>Chromosomal insertion and excision of a 30 kb unstable genetic element is responsible for phase variation of lipopolysaccharide and other virulence determinants in Legionella pneumophila.</title>
        <authorList>
            <person name="Lueneberg E."/>
            <person name="Mayer B."/>
            <person name="Daryab N."/>
            <person name="Kooistra O."/>
            <person name="Zaehringer U."/>
            <person name="Rohde M."/>
            <person name="Swanson J."/>
            <person name="Frosch M."/>
        </authorList>
    </citation>
    <scope>NUCLEOTIDE SEQUENCE</scope>
    <source>
        <strain evidence="2">Serogroup 1</strain>
    </source>
</reference>
<organism evidence="2">
    <name type="scientific">Legionella pneumophila</name>
    <dbReference type="NCBI Taxonomy" id="446"/>
    <lineage>
        <taxon>Bacteria</taxon>
        <taxon>Pseudomonadati</taxon>
        <taxon>Pseudomonadota</taxon>
        <taxon>Gammaproteobacteria</taxon>
        <taxon>Legionellales</taxon>
        <taxon>Legionellaceae</taxon>
        <taxon>Legionella</taxon>
    </lineage>
</organism>
<proteinExistence type="predicted"/>
<protein>
    <recommendedName>
        <fullName evidence="3">Recombinase RecT</fullName>
    </recommendedName>
</protein>
<dbReference type="InterPro" id="IPR018330">
    <property type="entry name" value="RecT_fam"/>
</dbReference>
<dbReference type="GO" id="GO:0003677">
    <property type="term" value="F:DNA binding"/>
    <property type="evidence" value="ECO:0007669"/>
    <property type="project" value="InterPro"/>
</dbReference>
<feature type="region of interest" description="Disordered" evidence="1">
    <location>
        <begin position="273"/>
        <end position="294"/>
    </location>
</feature>
<evidence type="ECO:0008006" key="3">
    <source>
        <dbReference type="Google" id="ProtNLM"/>
    </source>
</evidence>
<accession>Q9AKZ0</accession>